<organism evidence="1 2">
    <name type="scientific">Candidatus Beckwithbacteria bacterium CG2_30_44_31</name>
    <dbReference type="NCBI Taxonomy" id="1805035"/>
    <lineage>
        <taxon>Bacteria</taxon>
        <taxon>Candidatus Beckwithiibacteriota</taxon>
    </lineage>
</organism>
<protein>
    <submittedName>
        <fullName evidence="1">Uncharacterized protein</fullName>
    </submittedName>
</protein>
<proteinExistence type="predicted"/>
<gene>
    <name evidence="1" type="ORF">AUK18_00065</name>
</gene>
<name>A0A1J5BAR9_9BACT</name>
<dbReference type="EMBL" id="MNXQ01000002">
    <property type="protein sequence ID" value="OIP04447.1"/>
    <property type="molecule type" value="Genomic_DNA"/>
</dbReference>
<accession>A0A1J5BAR9</accession>
<dbReference type="Proteomes" id="UP000183605">
    <property type="component" value="Unassembled WGS sequence"/>
</dbReference>
<sequence length="60" mass="7264">MNAIRQDFKKSFKQIMKEIKAIRKIQKGMKRMDDNWRKKHGRNFGYETQVEEKLNIPLPA</sequence>
<reference evidence="1 2" key="1">
    <citation type="journal article" date="2016" name="Environ. Microbiol.">
        <title>Genomic resolution of a cold subsurface aquifer community provides metabolic insights for novel microbes adapted to high CO concentrations.</title>
        <authorList>
            <person name="Probst A.J."/>
            <person name="Castelle C.J."/>
            <person name="Singh A."/>
            <person name="Brown C.T."/>
            <person name="Anantharaman K."/>
            <person name="Sharon I."/>
            <person name="Hug L.A."/>
            <person name="Burstein D."/>
            <person name="Emerson J.B."/>
            <person name="Thomas B.C."/>
            <person name="Banfield J.F."/>
        </authorList>
    </citation>
    <scope>NUCLEOTIDE SEQUENCE [LARGE SCALE GENOMIC DNA]</scope>
    <source>
        <strain evidence="1">CG2_30_44_31</strain>
    </source>
</reference>
<dbReference type="AlphaFoldDB" id="A0A1J5BAR9"/>
<evidence type="ECO:0000313" key="1">
    <source>
        <dbReference type="EMBL" id="OIP04447.1"/>
    </source>
</evidence>
<evidence type="ECO:0000313" key="2">
    <source>
        <dbReference type="Proteomes" id="UP000183605"/>
    </source>
</evidence>
<comment type="caution">
    <text evidence="1">The sequence shown here is derived from an EMBL/GenBank/DDBJ whole genome shotgun (WGS) entry which is preliminary data.</text>
</comment>